<dbReference type="SUPFAM" id="SSF53623">
    <property type="entry name" value="MurD-like peptide ligases, catalytic domain"/>
    <property type="match status" value="1"/>
</dbReference>
<dbReference type="GO" id="GO:0016881">
    <property type="term" value="F:acid-amino acid ligase activity"/>
    <property type="evidence" value="ECO:0007669"/>
    <property type="project" value="InterPro"/>
</dbReference>
<keyword evidence="1" id="KW-0961">Cell wall biogenesis/degradation</keyword>
<keyword evidence="1" id="KW-0479">Metal-binding</keyword>
<dbReference type="InterPro" id="IPR036565">
    <property type="entry name" value="Mur-like_cat_sf"/>
</dbReference>
<keyword evidence="1" id="KW-0862">Zinc</keyword>
<dbReference type="eggNOG" id="COG0770">
    <property type="taxonomic scope" value="Bacteria"/>
</dbReference>
<dbReference type="InterPro" id="IPR013564">
    <property type="entry name" value="MurT_C"/>
</dbReference>
<feature type="active site" evidence="1">
    <location>
        <position position="334"/>
    </location>
</feature>
<dbReference type="Pfam" id="PF08245">
    <property type="entry name" value="Mur_ligase_M"/>
    <property type="match status" value="1"/>
</dbReference>
<dbReference type="GO" id="GO:0008360">
    <property type="term" value="P:regulation of cell shape"/>
    <property type="evidence" value="ECO:0007669"/>
    <property type="project" value="UniProtKB-KW"/>
</dbReference>
<feature type="binding site" evidence="1">
    <location>
        <position position="217"/>
    </location>
    <ligand>
        <name>Zn(2+)</name>
        <dbReference type="ChEBI" id="CHEBI:29105"/>
    </ligand>
</feature>
<comment type="function">
    <text evidence="1">The lipid II isoglutaminyl synthase complex catalyzes the formation of alpha-D-isoglutamine in the cell wall lipid II stem peptide. The MurT subunit catalyzes the ATP-dependent amidation of D-glutamate residue of lipid II, converting it to an isoglutamine residue.</text>
</comment>
<comment type="catalytic activity">
    <reaction evidence="1">
        <text>beta-D-GlcNAc-(1-&gt;4)-Mur2Ac(oyl-L-Ala-gamma-D-Glu-L-Lys-D-Ala-D-Ala)-di-trans,octa-cis-undecaprenyl diphosphate + ATP = beta-D-GlcNAc-(1-&gt;4)-Mur2Ac(oyl-L-Ala-gamma-D-O-P-Glu-L-Lys-D-Ala-D-Ala)-di-trans,octa-cis-undecaprenyl diphosphate + ADP</text>
        <dbReference type="Rhea" id="RHEA:59488"/>
        <dbReference type="ChEBI" id="CHEBI:30616"/>
        <dbReference type="ChEBI" id="CHEBI:60033"/>
        <dbReference type="ChEBI" id="CHEBI:143132"/>
        <dbReference type="ChEBI" id="CHEBI:456216"/>
    </reaction>
</comment>
<name>A0LVL8_ACIC1</name>
<dbReference type="UniPathway" id="UPA00219"/>
<keyword evidence="1" id="KW-0133">Cell shape</keyword>
<feature type="binding site" evidence="1">
    <location>
        <position position="199"/>
    </location>
    <ligand>
        <name>Zn(2+)</name>
        <dbReference type="ChEBI" id="CHEBI:29105"/>
    </ligand>
</feature>
<dbReference type="GO" id="GO:0008270">
    <property type="term" value="F:zinc ion binding"/>
    <property type="evidence" value="ECO:0007669"/>
    <property type="project" value="UniProtKB-UniRule"/>
</dbReference>
<organism evidence="4 5">
    <name type="scientific">Acidothermus cellulolyticus (strain ATCC 43068 / DSM 8971 / 11B)</name>
    <dbReference type="NCBI Taxonomy" id="351607"/>
    <lineage>
        <taxon>Bacteria</taxon>
        <taxon>Bacillati</taxon>
        <taxon>Actinomycetota</taxon>
        <taxon>Actinomycetes</taxon>
        <taxon>Acidothermales</taxon>
        <taxon>Acidothermaceae</taxon>
        <taxon>Acidothermus</taxon>
    </lineage>
</organism>
<dbReference type="Pfam" id="PF08353">
    <property type="entry name" value="MurT_C"/>
    <property type="match status" value="1"/>
</dbReference>
<keyword evidence="1" id="KW-0573">Peptidoglycan synthesis</keyword>
<keyword evidence="1" id="KW-0547">Nucleotide-binding</keyword>
<feature type="binding site" evidence="1">
    <location>
        <position position="215"/>
    </location>
    <ligand>
        <name>Zn(2+)</name>
        <dbReference type="ChEBI" id="CHEBI:29105"/>
    </ligand>
</feature>
<comment type="pathway">
    <text evidence="1">Cell wall biogenesis; peptidoglycan biosynthesis.</text>
</comment>
<evidence type="ECO:0000259" key="3">
    <source>
        <dbReference type="Pfam" id="PF08353"/>
    </source>
</evidence>
<evidence type="ECO:0000313" key="5">
    <source>
        <dbReference type="Proteomes" id="UP000008221"/>
    </source>
</evidence>
<comment type="subunit">
    <text evidence="1">Forms a heterodimer with GatD.</text>
</comment>
<dbReference type="PANTHER" id="PTHR23135">
    <property type="entry name" value="MUR LIGASE FAMILY MEMBER"/>
    <property type="match status" value="1"/>
</dbReference>
<dbReference type="OrthoDB" id="9803907at2"/>
<accession>A0LVL8</accession>
<evidence type="ECO:0000256" key="1">
    <source>
        <dbReference type="HAMAP-Rule" id="MF_02214"/>
    </source>
</evidence>
<comment type="catalytic activity">
    <reaction evidence="1">
        <text>beta-D-GlcNAc-(1-&gt;4)-Mur2Ac(oyl-L-Ala-gamma-D-O-P-Glu-L-Lys-D-Ala-D-Ala)-di-trans,octa-cis-undecaprenyl diphosphate + NH4(+) = beta-D-GlcNAc-(1-&gt;4)-Mur2Ac(oyl-L-Ala-D-isoglutaminyl-L-Lys-D-Ala-D-Ala)-di-trans,octa-cis-undecaprenyl diphosphate + phosphate + H(+)</text>
        <dbReference type="Rhea" id="RHEA:57932"/>
        <dbReference type="ChEBI" id="CHEBI:15378"/>
        <dbReference type="ChEBI" id="CHEBI:28938"/>
        <dbReference type="ChEBI" id="CHEBI:43474"/>
        <dbReference type="ChEBI" id="CHEBI:62233"/>
        <dbReference type="ChEBI" id="CHEBI:143132"/>
    </reaction>
</comment>
<dbReference type="GO" id="GO:0005524">
    <property type="term" value="F:ATP binding"/>
    <property type="evidence" value="ECO:0007669"/>
    <property type="project" value="UniProtKB-UniRule"/>
</dbReference>
<comment type="catalytic activity">
    <reaction evidence="1">
        <text>beta-D-GlcNAc-(1-&gt;4)-Mur2Ac(oyl-L-Ala-gamma-D-Glu-L-Lys-D-Ala-D-Ala)-di-trans,octa-cis-undecaprenyl diphosphate + L-glutamine + ATP + H2O = beta-D-GlcNAc-(1-&gt;4)-Mur2Ac(oyl-L-Ala-D-isoglutaminyl-L-Lys-D-Ala-D-Ala)-di-trans,octa-cis-undecaprenyl diphosphate + L-glutamate + ADP + phosphate + H(+)</text>
        <dbReference type="Rhea" id="RHEA:57928"/>
        <dbReference type="ChEBI" id="CHEBI:15377"/>
        <dbReference type="ChEBI" id="CHEBI:15378"/>
        <dbReference type="ChEBI" id="CHEBI:29985"/>
        <dbReference type="ChEBI" id="CHEBI:30616"/>
        <dbReference type="ChEBI" id="CHEBI:43474"/>
        <dbReference type="ChEBI" id="CHEBI:58359"/>
        <dbReference type="ChEBI" id="CHEBI:60033"/>
        <dbReference type="ChEBI" id="CHEBI:62233"/>
        <dbReference type="ChEBI" id="CHEBI:456216"/>
        <dbReference type="EC" id="6.3.5.13"/>
    </reaction>
</comment>
<dbReference type="InterPro" id="IPR043703">
    <property type="entry name" value="Lipid_II_synth_MurT"/>
</dbReference>
<keyword evidence="1" id="KW-0436">Ligase</keyword>
<dbReference type="GO" id="GO:0071555">
    <property type="term" value="P:cell wall organization"/>
    <property type="evidence" value="ECO:0007669"/>
    <property type="project" value="UniProtKB-KW"/>
</dbReference>
<feature type="domain" description="Lipid II isoglutaminyl synthase (glutamine-hydrolyzing) subunit MurT C-terminal" evidence="3">
    <location>
        <begin position="300"/>
        <end position="405"/>
    </location>
</feature>
<evidence type="ECO:0000313" key="4">
    <source>
        <dbReference type="EMBL" id="ABK53478.1"/>
    </source>
</evidence>
<dbReference type="Proteomes" id="UP000008221">
    <property type="component" value="Chromosome"/>
</dbReference>
<dbReference type="HOGENOM" id="CLU_041534_1_0_11"/>
<dbReference type="EC" id="6.3.5.13" evidence="1"/>
<dbReference type="STRING" id="351607.Acel_1706"/>
<dbReference type="HAMAP" id="MF_02214">
    <property type="entry name" value="Lipid_II_synth_MurT"/>
    <property type="match status" value="1"/>
</dbReference>
<dbReference type="InParanoid" id="A0LVL8"/>
<dbReference type="GO" id="GO:0009252">
    <property type="term" value="P:peptidoglycan biosynthetic process"/>
    <property type="evidence" value="ECO:0007669"/>
    <property type="project" value="UniProtKB-UniRule"/>
</dbReference>
<dbReference type="GO" id="GO:0140282">
    <property type="term" value="F:carbon-nitrogen ligase activity on lipid II"/>
    <property type="evidence" value="ECO:0007669"/>
    <property type="project" value="UniProtKB-UniRule"/>
</dbReference>
<dbReference type="KEGG" id="ace:Acel_1706"/>
<dbReference type="InterPro" id="IPR013221">
    <property type="entry name" value="Mur_ligase_cen"/>
</dbReference>
<comment type="similarity">
    <text evidence="1">Belongs to the MurCDEF family. MurT subfamily.</text>
</comment>
<dbReference type="RefSeq" id="WP_011720541.1">
    <property type="nucleotide sequence ID" value="NC_008578.1"/>
</dbReference>
<keyword evidence="5" id="KW-1185">Reference proteome</keyword>
<sequence>MSAALRLRTAVRLGRLAGVLSRALRRGDGMVISGRVALAACPDAFRQLTAVRPVTFVSATNGKTTTTRLLAAALRTAGPVVTNLSGANMPPGLIAALLTAPDASTPAVFEADETYLPTLLDQAPRRTTLVLGNLTRDQLDRVGEVAMVARRWRKAFAAHPELTVVANADDPHVVWAASVVPTVTWVAVGQPWRADAAVCPGCGAVLQWADDVWSCSCGLRRPEPTWSLDGDHLLHGDLRLPLTLALPGRANRANAAVAAAAADLAGIPPAQAVAAFASVASVGGRYEVREYAGRRIRLLLGKNPAGWTEIFDVLAPPPAPVVIAINARAADGRDPSWLWDVPFERLAGRFVVATGERRYDLAVRLLYAGVSHTTVENPGEAWPPEIGTAGLDDAPPLDVVATYTAFRDWLRRTGGDTDVRG</sequence>
<feature type="domain" description="Mur ligase central" evidence="2">
    <location>
        <begin position="60"/>
        <end position="172"/>
    </location>
</feature>
<evidence type="ECO:0000259" key="2">
    <source>
        <dbReference type="Pfam" id="PF08245"/>
    </source>
</evidence>
<keyword evidence="1" id="KW-0067">ATP-binding</keyword>
<gene>
    <name evidence="1" type="primary">murT</name>
    <name evidence="4" type="ordered locus">Acel_1706</name>
</gene>
<dbReference type="PANTHER" id="PTHR23135:SF7">
    <property type="entry name" value="LIPID II ISOGLUTAMINYL SYNTHASE (GLUTAMINE-HYDROLYZING) SUBUNIT MURT"/>
    <property type="match status" value="1"/>
</dbReference>
<feature type="binding site" evidence="1">
    <location>
        <position position="202"/>
    </location>
    <ligand>
        <name>Zn(2+)</name>
        <dbReference type="ChEBI" id="CHEBI:29105"/>
    </ligand>
</feature>
<protein>
    <recommendedName>
        <fullName evidence="1">Lipid II isoglutaminyl synthase (glutamine-hydrolyzing) subunit MurT</fullName>
        <ecNumber evidence="1">6.3.5.13</ecNumber>
    </recommendedName>
</protein>
<proteinExistence type="inferred from homology"/>
<reference evidence="4 5" key="1">
    <citation type="journal article" date="2009" name="Genome Res.">
        <title>Complete genome of the cellulolytic thermophile Acidothermus cellulolyticus 11B provides insights into its ecophysiological and evolutionary adaptations.</title>
        <authorList>
            <person name="Barabote R.D."/>
            <person name="Xie G."/>
            <person name="Leu D.H."/>
            <person name="Normand P."/>
            <person name="Necsulea A."/>
            <person name="Daubin V."/>
            <person name="Medigue C."/>
            <person name="Adney W.S."/>
            <person name="Xu X.C."/>
            <person name="Lapidus A."/>
            <person name="Parales R.E."/>
            <person name="Detter C."/>
            <person name="Pujic P."/>
            <person name="Bruce D."/>
            <person name="Lavire C."/>
            <person name="Challacombe J.F."/>
            <person name="Brettin T.S."/>
            <person name="Berry A.M."/>
        </authorList>
    </citation>
    <scope>NUCLEOTIDE SEQUENCE [LARGE SCALE GENOMIC DNA]</scope>
    <source>
        <strain evidence="5">ATCC 43068 / DSM 8971 / 11B</strain>
    </source>
</reference>
<dbReference type="EMBL" id="CP000481">
    <property type="protein sequence ID" value="ABK53478.1"/>
    <property type="molecule type" value="Genomic_DNA"/>
</dbReference>
<dbReference type="AlphaFoldDB" id="A0LVL8"/>
<dbReference type="Gene3D" id="3.40.1190.10">
    <property type="entry name" value="Mur-like, catalytic domain"/>
    <property type="match status" value="1"/>
</dbReference>